<dbReference type="STRING" id="35608.A0A2U1QJZ4"/>
<dbReference type="Proteomes" id="UP000245207">
    <property type="component" value="Unassembled WGS sequence"/>
</dbReference>
<proteinExistence type="predicted"/>
<dbReference type="AlphaFoldDB" id="A0A2U1QJZ4"/>
<keyword evidence="1" id="KW-0732">Signal</keyword>
<evidence type="ECO:0000256" key="1">
    <source>
        <dbReference type="SAM" id="SignalP"/>
    </source>
</evidence>
<feature type="chain" id="PRO_5015402630" evidence="1">
    <location>
        <begin position="17"/>
        <end position="96"/>
    </location>
</feature>
<comment type="caution">
    <text evidence="2">The sequence shown here is derived from an EMBL/GenBank/DDBJ whole genome shotgun (WGS) entry which is preliminary data.</text>
</comment>
<name>A0A2U1QJZ4_ARTAN</name>
<dbReference type="EMBL" id="PKPP01000072">
    <property type="protein sequence ID" value="PWA98323.1"/>
    <property type="molecule type" value="Genomic_DNA"/>
</dbReference>
<feature type="signal peptide" evidence="1">
    <location>
        <begin position="1"/>
        <end position="16"/>
    </location>
</feature>
<organism evidence="2 3">
    <name type="scientific">Artemisia annua</name>
    <name type="common">Sweet wormwood</name>
    <dbReference type="NCBI Taxonomy" id="35608"/>
    <lineage>
        <taxon>Eukaryota</taxon>
        <taxon>Viridiplantae</taxon>
        <taxon>Streptophyta</taxon>
        <taxon>Embryophyta</taxon>
        <taxon>Tracheophyta</taxon>
        <taxon>Spermatophyta</taxon>
        <taxon>Magnoliopsida</taxon>
        <taxon>eudicotyledons</taxon>
        <taxon>Gunneridae</taxon>
        <taxon>Pentapetalae</taxon>
        <taxon>asterids</taxon>
        <taxon>campanulids</taxon>
        <taxon>Asterales</taxon>
        <taxon>Asteraceae</taxon>
        <taxon>Asteroideae</taxon>
        <taxon>Anthemideae</taxon>
        <taxon>Artemisiinae</taxon>
        <taxon>Artemisia</taxon>
    </lineage>
</organism>
<sequence>MKLVFFDMLMAITVVADHLDRVIGPCCSFSELCSYEQGYEQLTYQLQLANLVIMSAEERQKRHRHNFLHVTTHTAQEWVATFIRCNNFLTLGTGNK</sequence>
<evidence type="ECO:0000313" key="3">
    <source>
        <dbReference type="Proteomes" id="UP000245207"/>
    </source>
</evidence>
<accession>A0A2U1QJZ4</accession>
<keyword evidence="3" id="KW-1185">Reference proteome</keyword>
<reference evidence="2 3" key="1">
    <citation type="journal article" date="2018" name="Mol. Plant">
        <title>The genome of Artemisia annua provides insight into the evolution of Asteraceae family and artemisinin biosynthesis.</title>
        <authorList>
            <person name="Shen Q."/>
            <person name="Zhang L."/>
            <person name="Liao Z."/>
            <person name="Wang S."/>
            <person name="Yan T."/>
            <person name="Shi P."/>
            <person name="Liu M."/>
            <person name="Fu X."/>
            <person name="Pan Q."/>
            <person name="Wang Y."/>
            <person name="Lv Z."/>
            <person name="Lu X."/>
            <person name="Zhang F."/>
            <person name="Jiang W."/>
            <person name="Ma Y."/>
            <person name="Chen M."/>
            <person name="Hao X."/>
            <person name="Li L."/>
            <person name="Tang Y."/>
            <person name="Lv G."/>
            <person name="Zhou Y."/>
            <person name="Sun X."/>
            <person name="Brodelius P.E."/>
            <person name="Rose J.K.C."/>
            <person name="Tang K."/>
        </authorList>
    </citation>
    <scope>NUCLEOTIDE SEQUENCE [LARGE SCALE GENOMIC DNA]</scope>
    <source>
        <strain evidence="3">cv. Huhao1</strain>
        <tissue evidence="2">Leaf</tissue>
    </source>
</reference>
<protein>
    <submittedName>
        <fullName evidence="2">Trehalose-6-phosphate synthase</fullName>
    </submittedName>
</protein>
<evidence type="ECO:0000313" key="2">
    <source>
        <dbReference type="EMBL" id="PWA98323.1"/>
    </source>
</evidence>
<gene>
    <name evidence="2" type="ORF">CTI12_AA020130</name>
</gene>